<evidence type="ECO:0000256" key="5">
    <source>
        <dbReference type="SAM" id="Phobius"/>
    </source>
</evidence>
<evidence type="ECO:0000256" key="2">
    <source>
        <dbReference type="ARBA" id="ARBA00022692"/>
    </source>
</evidence>
<protein>
    <submittedName>
        <fullName evidence="7">Ngep-related</fullName>
    </submittedName>
</protein>
<organism evidence="7 8">
    <name type="scientific">Anaeramoeba flamelloides</name>
    <dbReference type="NCBI Taxonomy" id="1746091"/>
    <lineage>
        <taxon>Eukaryota</taxon>
        <taxon>Metamonada</taxon>
        <taxon>Anaeramoebidae</taxon>
        <taxon>Anaeramoeba</taxon>
    </lineage>
</organism>
<proteinExistence type="predicted"/>
<accession>A0AAV7Y761</accession>
<comment type="subcellular location">
    <subcellularLocation>
        <location evidence="1">Membrane</location>
        <topology evidence="1">Multi-pass membrane protein</topology>
    </subcellularLocation>
</comment>
<evidence type="ECO:0000256" key="3">
    <source>
        <dbReference type="ARBA" id="ARBA00022989"/>
    </source>
</evidence>
<reference evidence="7" key="1">
    <citation type="submission" date="2022-08" db="EMBL/GenBank/DDBJ databases">
        <title>Novel sulphate-reducing endosymbionts in the free-living metamonad Anaeramoeba.</title>
        <authorList>
            <person name="Jerlstrom-Hultqvist J."/>
            <person name="Cepicka I."/>
            <person name="Gallot-Lavallee L."/>
            <person name="Salas-Leiva D."/>
            <person name="Curtis B.A."/>
            <person name="Zahonova K."/>
            <person name="Pipaliya S."/>
            <person name="Dacks J."/>
            <person name="Roger A.J."/>
        </authorList>
    </citation>
    <scope>NUCLEOTIDE SEQUENCE</scope>
    <source>
        <strain evidence="7">Busselton2</strain>
    </source>
</reference>
<dbReference type="Pfam" id="PF04547">
    <property type="entry name" value="Anoctamin"/>
    <property type="match status" value="1"/>
</dbReference>
<evidence type="ECO:0000313" key="7">
    <source>
        <dbReference type="EMBL" id="KAJ3425633.1"/>
    </source>
</evidence>
<dbReference type="PANTHER" id="PTHR12308:SF73">
    <property type="entry name" value="ANOCTAMIN"/>
    <property type="match status" value="1"/>
</dbReference>
<dbReference type="GO" id="GO:0016020">
    <property type="term" value="C:membrane"/>
    <property type="evidence" value="ECO:0007669"/>
    <property type="project" value="UniProtKB-SubCell"/>
</dbReference>
<keyword evidence="3 5" id="KW-1133">Transmembrane helix</keyword>
<dbReference type="InterPro" id="IPR049452">
    <property type="entry name" value="Anoctamin_TM"/>
</dbReference>
<evidence type="ECO:0000256" key="1">
    <source>
        <dbReference type="ARBA" id="ARBA00004141"/>
    </source>
</evidence>
<comment type="caution">
    <text evidence="7">The sequence shown here is derived from an EMBL/GenBank/DDBJ whole genome shotgun (WGS) entry which is preliminary data.</text>
</comment>
<dbReference type="EMBL" id="JANTQA010000070">
    <property type="protein sequence ID" value="KAJ3425633.1"/>
    <property type="molecule type" value="Genomic_DNA"/>
</dbReference>
<feature type="domain" description="Anoctamin transmembrane" evidence="6">
    <location>
        <begin position="1"/>
        <end position="90"/>
    </location>
</feature>
<keyword evidence="4 5" id="KW-0472">Membrane</keyword>
<dbReference type="PANTHER" id="PTHR12308">
    <property type="entry name" value="ANOCTAMIN"/>
    <property type="match status" value="1"/>
</dbReference>
<sequence length="111" mass="12881">MKRPEPRGADGIGQWLEILKFVSVLVILNNILMMAFSYRVFVLGNTTIESYSSKLLFLVILEHSILFIKFIVHQVVPDIPHDVKIEIEKQKYMSIHKDDVEKDDTESSEFD</sequence>
<dbReference type="AlphaFoldDB" id="A0AAV7Y761"/>
<gene>
    <name evidence="7" type="ORF">M0812_28078</name>
</gene>
<evidence type="ECO:0000256" key="4">
    <source>
        <dbReference type="ARBA" id="ARBA00023136"/>
    </source>
</evidence>
<feature type="transmembrane region" description="Helical" evidence="5">
    <location>
        <begin position="21"/>
        <end position="43"/>
    </location>
</feature>
<dbReference type="GO" id="GO:0005254">
    <property type="term" value="F:chloride channel activity"/>
    <property type="evidence" value="ECO:0007669"/>
    <property type="project" value="TreeGrafter"/>
</dbReference>
<evidence type="ECO:0000313" key="8">
    <source>
        <dbReference type="Proteomes" id="UP001146793"/>
    </source>
</evidence>
<dbReference type="InterPro" id="IPR007632">
    <property type="entry name" value="Anoctamin"/>
</dbReference>
<evidence type="ECO:0000259" key="6">
    <source>
        <dbReference type="Pfam" id="PF04547"/>
    </source>
</evidence>
<keyword evidence="2 5" id="KW-0812">Transmembrane</keyword>
<name>A0AAV7Y761_9EUKA</name>
<dbReference type="Proteomes" id="UP001146793">
    <property type="component" value="Unassembled WGS sequence"/>
</dbReference>